<keyword evidence="2" id="KW-1185">Reference proteome</keyword>
<protein>
    <submittedName>
        <fullName evidence="1">Uncharacterized protein</fullName>
    </submittedName>
</protein>
<dbReference type="Proteomes" id="UP000186218">
    <property type="component" value="Unassembled WGS sequence"/>
</dbReference>
<dbReference type="RefSeq" id="WP_143690194.1">
    <property type="nucleotide sequence ID" value="NZ_FTNT01000002.1"/>
</dbReference>
<gene>
    <name evidence="1" type="ORF">SAMN05445060_0925</name>
</gene>
<dbReference type="EMBL" id="FTNT01000002">
    <property type="protein sequence ID" value="SIR79638.1"/>
    <property type="molecule type" value="Genomic_DNA"/>
</dbReference>
<accession>A0A1N7DV08</accession>
<sequence length="261" mass="27564">METWLMDAAFGVDPRGDVRRPGPGAPGLDVWLWAVWMGGRGGRQAAQTELSALGAHRDPLIRSLAWSTSASLIRQRGRHAAAAPLDGWAIAVADPGRVRGDPGRMEAAEVDALVGLAADHLGLGRVDVALRLIDTAAARADGWGPREWVWGDRVRLRVQWVLAECGLYGDDAASAARHAERARELASECPSVRHVIKTEMIWAAARAAAGDPATALATAASARDDAARCGLRPLAAACGQLLDGLARDARGAARDRARSLS</sequence>
<reference evidence="1 2" key="1">
    <citation type="submission" date="2017-01" db="EMBL/GenBank/DDBJ databases">
        <authorList>
            <person name="Mah S.A."/>
            <person name="Swanson W.J."/>
            <person name="Moy G.W."/>
            <person name="Vacquier V.D."/>
        </authorList>
    </citation>
    <scope>NUCLEOTIDE SEQUENCE [LARGE SCALE GENOMIC DNA]</scope>
    <source>
        <strain evidence="1 2">CPCC 203464</strain>
    </source>
</reference>
<evidence type="ECO:0000313" key="1">
    <source>
        <dbReference type="EMBL" id="SIR79638.1"/>
    </source>
</evidence>
<dbReference type="STRING" id="1344003.SAMN05445060_0925"/>
<dbReference type="AlphaFoldDB" id="A0A1N7DV08"/>
<name>A0A1N7DV08_9NOCA</name>
<dbReference type="OrthoDB" id="4377297at2"/>
<organism evidence="1 2">
    <name type="scientific">Williamsia sterculiae</name>
    <dbReference type="NCBI Taxonomy" id="1344003"/>
    <lineage>
        <taxon>Bacteria</taxon>
        <taxon>Bacillati</taxon>
        <taxon>Actinomycetota</taxon>
        <taxon>Actinomycetes</taxon>
        <taxon>Mycobacteriales</taxon>
        <taxon>Nocardiaceae</taxon>
        <taxon>Williamsia</taxon>
    </lineage>
</organism>
<proteinExistence type="predicted"/>
<evidence type="ECO:0000313" key="2">
    <source>
        <dbReference type="Proteomes" id="UP000186218"/>
    </source>
</evidence>